<evidence type="ECO:0000313" key="3">
    <source>
        <dbReference type="Proteomes" id="UP000740605"/>
    </source>
</evidence>
<evidence type="ECO:0000313" key="2">
    <source>
        <dbReference type="EMBL" id="MBT8798426.1"/>
    </source>
</evidence>
<proteinExistence type="predicted"/>
<sequence length="71" mass="7223">MRMTLASLVVGLGAVITIAAGAALYNYGIVADETGISGWNPMLWILMFGGVATAVVGTIQIAITAGNARAR</sequence>
<accession>A0ABS5XWV5</accession>
<keyword evidence="3" id="KW-1185">Reference proteome</keyword>
<comment type="caution">
    <text evidence="2">The sequence shown here is derived from an EMBL/GenBank/DDBJ whole genome shotgun (WGS) entry which is preliminary data.</text>
</comment>
<keyword evidence="1" id="KW-1133">Transmembrane helix</keyword>
<reference evidence="2 3" key="1">
    <citation type="submission" date="2021-03" db="EMBL/GenBank/DDBJ databases">
        <title>Microbacterium pauli sp. nov., isolated from microfiltered milk.</title>
        <authorList>
            <person name="Bellassi P."/>
            <person name="Fontana A."/>
            <person name="Callegari M.L."/>
            <person name="Lorenzo M."/>
            <person name="Cappa F."/>
        </authorList>
    </citation>
    <scope>NUCLEOTIDE SEQUENCE [LARGE SCALE GENOMIC DNA]</scope>
    <source>
        <strain evidence="2 3">DSM 18909</strain>
    </source>
</reference>
<protein>
    <submittedName>
        <fullName evidence="2">Uncharacterized protein</fullName>
    </submittedName>
</protein>
<gene>
    <name evidence="2" type="ORF">J0P97_10120</name>
</gene>
<evidence type="ECO:0000256" key="1">
    <source>
        <dbReference type="SAM" id="Phobius"/>
    </source>
</evidence>
<dbReference type="EMBL" id="JAFLHG010000008">
    <property type="protein sequence ID" value="MBT8798426.1"/>
    <property type="molecule type" value="Genomic_DNA"/>
</dbReference>
<name>A0ABS5XWV5_9MICO</name>
<keyword evidence="1" id="KW-0472">Membrane</keyword>
<organism evidence="2 3">
    <name type="scientific">Microbacterium flavum</name>
    <dbReference type="NCBI Taxonomy" id="415216"/>
    <lineage>
        <taxon>Bacteria</taxon>
        <taxon>Bacillati</taxon>
        <taxon>Actinomycetota</taxon>
        <taxon>Actinomycetes</taxon>
        <taxon>Micrococcales</taxon>
        <taxon>Microbacteriaceae</taxon>
        <taxon>Microbacterium</taxon>
    </lineage>
</organism>
<feature type="transmembrane region" description="Helical" evidence="1">
    <location>
        <begin position="43"/>
        <end position="65"/>
    </location>
</feature>
<dbReference type="RefSeq" id="WP_196325001.1">
    <property type="nucleotide sequence ID" value="NZ_JAFLHG010000008.1"/>
</dbReference>
<keyword evidence="1" id="KW-0812">Transmembrane</keyword>
<dbReference type="Proteomes" id="UP000740605">
    <property type="component" value="Unassembled WGS sequence"/>
</dbReference>